<name>A0A426Z9Y0_ENSVE</name>
<feature type="domain" description="WRKY19-like zinc finger" evidence="1">
    <location>
        <begin position="383"/>
        <end position="407"/>
    </location>
</feature>
<feature type="domain" description="WRKY19-like zinc finger" evidence="1">
    <location>
        <begin position="333"/>
        <end position="357"/>
    </location>
</feature>
<evidence type="ECO:0000259" key="1">
    <source>
        <dbReference type="Pfam" id="PF24906"/>
    </source>
</evidence>
<dbReference type="Proteomes" id="UP000287651">
    <property type="component" value="Unassembled WGS sequence"/>
</dbReference>
<dbReference type="PANTHER" id="PTHR31827">
    <property type="entry name" value="EMB|CAB89363.1"/>
    <property type="match status" value="1"/>
</dbReference>
<dbReference type="Pfam" id="PF24906">
    <property type="entry name" value="Zf_WRKY19"/>
    <property type="match status" value="7"/>
</dbReference>
<reference evidence="2 3" key="1">
    <citation type="journal article" date="2014" name="Agronomy (Basel)">
        <title>A Draft Genome Sequence for Ensete ventricosum, the Drought-Tolerant Tree Against Hunger.</title>
        <authorList>
            <person name="Harrison J."/>
            <person name="Moore K.A."/>
            <person name="Paszkiewicz K."/>
            <person name="Jones T."/>
            <person name="Grant M."/>
            <person name="Ambacheew D."/>
            <person name="Muzemil S."/>
            <person name="Studholme D.J."/>
        </authorList>
    </citation>
    <scope>NUCLEOTIDE SEQUENCE [LARGE SCALE GENOMIC DNA]</scope>
</reference>
<evidence type="ECO:0000313" key="2">
    <source>
        <dbReference type="EMBL" id="RRT60772.1"/>
    </source>
</evidence>
<feature type="domain" description="WRKY19-like zinc finger" evidence="1">
    <location>
        <begin position="283"/>
        <end position="307"/>
    </location>
</feature>
<proteinExistence type="predicted"/>
<protein>
    <recommendedName>
        <fullName evidence="1">WRKY19-like zinc finger domain-containing protein</fullName>
    </recommendedName>
</protein>
<dbReference type="EMBL" id="AMZH03007649">
    <property type="protein sequence ID" value="RRT60772.1"/>
    <property type="molecule type" value="Genomic_DNA"/>
</dbReference>
<organism evidence="2 3">
    <name type="scientific">Ensete ventricosum</name>
    <name type="common">Abyssinian banana</name>
    <name type="synonym">Musa ensete</name>
    <dbReference type="NCBI Taxonomy" id="4639"/>
    <lineage>
        <taxon>Eukaryota</taxon>
        <taxon>Viridiplantae</taxon>
        <taxon>Streptophyta</taxon>
        <taxon>Embryophyta</taxon>
        <taxon>Tracheophyta</taxon>
        <taxon>Spermatophyta</taxon>
        <taxon>Magnoliopsida</taxon>
        <taxon>Liliopsida</taxon>
        <taxon>Zingiberales</taxon>
        <taxon>Musaceae</taxon>
        <taxon>Ensete</taxon>
    </lineage>
</organism>
<evidence type="ECO:0000313" key="3">
    <source>
        <dbReference type="Proteomes" id="UP000287651"/>
    </source>
</evidence>
<comment type="caution">
    <text evidence="2">The sequence shown here is derived from an EMBL/GenBank/DDBJ whole genome shotgun (WGS) entry which is preliminary data.</text>
</comment>
<feature type="domain" description="WRKY19-like zinc finger" evidence="1">
    <location>
        <begin position="486"/>
        <end position="510"/>
    </location>
</feature>
<dbReference type="PANTHER" id="PTHR31827:SF40">
    <property type="entry name" value="F22C12.10"/>
    <property type="match status" value="1"/>
</dbReference>
<feature type="domain" description="WRKY19-like zinc finger" evidence="1">
    <location>
        <begin position="358"/>
        <end position="382"/>
    </location>
</feature>
<feature type="domain" description="WRKY19-like zinc finger" evidence="1">
    <location>
        <begin position="310"/>
        <end position="332"/>
    </location>
</feature>
<dbReference type="AlphaFoldDB" id="A0A426Z9Y0"/>
<gene>
    <name evidence="2" type="ORF">B296_00040076</name>
</gene>
<sequence>MDNGYLNLGSAANLFTLSSCDFPSRVLLREDSTDVTLRLNSPCSSSLYSSKIKGAKRMWGYMNGNKGSEHPLLAPGLEQSLNPWDSKTSSIILCKTSTDETDEHSIDLGLDFQPNVRNVKNSNPSNSLFATVNASHTENVIDLELSLSVGPSESVMSSIKPILSQHQATLETSEMASSVPTTDEEGTASCSWIVNSCLEPSLHNSETSGDFASSKKIIIEVDPVAVVADAPSTMAQTVKSPVVCTSTVARSQHHNSNMKNCQFQGCVKRARGASGRCIAHGGGRRCQKPGCQKGAEGRTIFCKAHGGGCRCEHLGCTKTAEGRTDYCIAHGGGRRCRHEGCSRAARDKSGLCIRHGGGKRCQRENCAKSAEGYSGLCISHGGGRRCQFPACSKGAQGSTMFCKAHGGGRRCSFTGCTKGAEGSTPFCKGHGGGKRCSFQGGGVCPKSVHGGTLFCVAHGGGKRCAILGCTKSARGRTSFCVRHGGGKRCKSKDCRKSAQGNTDFCKAHGGGGGKRCAWDQPASKSGTGDAPCDRFSRMKAGLCAGHDALVQDHCVRGGGTIGISPTEYPACIRSEKMKDIAIDGGKRIFGCCASETQMHSPLTWCRLVSLPEGRVHGGSLMAILATGSTGIRNSGSITTMESSISGQSGRHNTNQI</sequence>
<accession>A0A426Z9Y0</accession>
<feature type="domain" description="WRKY19-like zinc finger" evidence="1">
    <location>
        <begin position="461"/>
        <end position="485"/>
    </location>
</feature>
<dbReference type="InterPro" id="IPR056866">
    <property type="entry name" value="Znf_WRKY19"/>
</dbReference>